<evidence type="ECO:0000256" key="1">
    <source>
        <dbReference type="ARBA" id="ARBA00009995"/>
    </source>
</evidence>
<dbReference type="InterPro" id="IPR002213">
    <property type="entry name" value="UDP_glucos_trans"/>
</dbReference>
<dbReference type="PANTHER" id="PTHR48043">
    <property type="entry name" value="EG:EG0003.4 PROTEIN-RELATED"/>
    <property type="match status" value="1"/>
</dbReference>
<feature type="non-terminal residue" evidence="4">
    <location>
        <position position="1"/>
    </location>
</feature>
<dbReference type="AlphaFoldDB" id="A0A1B6C5B3"/>
<feature type="non-terminal residue" evidence="4">
    <location>
        <position position="180"/>
    </location>
</feature>
<gene>
    <name evidence="4" type="ORF">g.29724</name>
</gene>
<organism evidence="4">
    <name type="scientific">Clastoptera arizonana</name>
    <name type="common">Arizona spittle bug</name>
    <dbReference type="NCBI Taxonomy" id="38151"/>
    <lineage>
        <taxon>Eukaryota</taxon>
        <taxon>Metazoa</taxon>
        <taxon>Ecdysozoa</taxon>
        <taxon>Arthropoda</taxon>
        <taxon>Hexapoda</taxon>
        <taxon>Insecta</taxon>
        <taxon>Pterygota</taxon>
        <taxon>Neoptera</taxon>
        <taxon>Paraneoptera</taxon>
        <taxon>Hemiptera</taxon>
        <taxon>Auchenorrhyncha</taxon>
        <taxon>Cercopoidea</taxon>
        <taxon>Clastopteridae</taxon>
        <taxon>Clastoptera</taxon>
    </lineage>
</organism>
<reference evidence="4" key="1">
    <citation type="submission" date="2015-12" db="EMBL/GenBank/DDBJ databases">
        <title>De novo transcriptome assembly of four potential Pierce s Disease insect vectors from Arizona vineyards.</title>
        <authorList>
            <person name="Tassone E.E."/>
        </authorList>
    </citation>
    <scope>NUCLEOTIDE SEQUENCE</scope>
</reference>
<proteinExistence type="inferred from homology"/>
<evidence type="ECO:0000256" key="2">
    <source>
        <dbReference type="ARBA" id="ARBA00022676"/>
    </source>
</evidence>
<name>A0A1B6C5B3_9HEMI</name>
<evidence type="ECO:0000256" key="3">
    <source>
        <dbReference type="ARBA" id="ARBA00022679"/>
    </source>
</evidence>
<dbReference type="InterPro" id="IPR050271">
    <property type="entry name" value="UDP-glycosyltransferase"/>
</dbReference>
<dbReference type="SUPFAM" id="SSF53756">
    <property type="entry name" value="UDP-Glycosyltransferase/glycogen phosphorylase"/>
    <property type="match status" value="1"/>
</dbReference>
<dbReference type="Pfam" id="PF00201">
    <property type="entry name" value="UDPGT"/>
    <property type="match status" value="1"/>
</dbReference>
<accession>A0A1B6C5B3</accession>
<dbReference type="EMBL" id="GEDC01028597">
    <property type="protein sequence ID" value="JAS08701.1"/>
    <property type="molecule type" value="Transcribed_RNA"/>
</dbReference>
<protein>
    <recommendedName>
        <fullName evidence="5">Glucuronosyltransferase</fullName>
    </recommendedName>
</protein>
<keyword evidence="2" id="KW-0328">Glycosyltransferase</keyword>
<keyword evidence="3" id="KW-0808">Transferase</keyword>
<comment type="similarity">
    <text evidence="1">Belongs to the UDP-glycosyltransferase family.</text>
</comment>
<dbReference type="GO" id="GO:0008194">
    <property type="term" value="F:UDP-glycosyltransferase activity"/>
    <property type="evidence" value="ECO:0007669"/>
    <property type="project" value="InterPro"/>
</dbReference>
<dbReference type="PANTHER" id="PTHR48043:SF145">
    <property type="entry name" value="FI06409P-RELATED"/>
    <property type="match status" value="1"/>
</dbReference>
<evidence type="ECO:0000313" key="4">
    <source>
        <dbReference type="EMBL" id="JAS08701.1"/>
    </source>
</evidence>
<evidence type="ECO:0008006" key="5">
    <source>
        <dbReference type="Google" id="ProtNLM"/>
    </source>
</evidence>
<sequence length="180" mass="20726">YELFKVLVMNDVRALEEILKSLNNSDKFDLILTELFNTDIFLGFTYKYKAPVISLSSGQIMLWGTHRFGIPDNPAYIPTIISSAADKMTFKEKLLNTYYYVALKRAFFNNRDEENLIVRTYFGDDTPLLQELAERTSLFLVNTHFSLTVPRPLPPQVIEVAGIHIKPKTTLPQDIEDFIN</sequence>